<dbReference type="EMBL" id="JACBGI020000008">
    <property type="protein sequence ID" value="MBF6057867.1"/>
    <property type="molecule type" value="Genomic_DNA"/>
</dbReference>
<dbReference type="GO" id="GO:0004340">
    <property type="term" value="F:glucokinase activity"/>
    <property type="evidence" value="ECO:0007669"/>
    <property type="project" value="UniProtKB-EC"/>
</dbReference>
<keyword evidence="2 3" id="KW-0418">Kinase</keyword>
<keyword evidence="3" id="KW-0324">Glycolysis</keyword>
<reference evidence="5 6" key="1">
    <citation type="submission" date="2020-11" db="EMBL/GenBank/DDBJ databases">
        <title>Sulfur oxidizing isolate from Hospital Hole Sinkhole.</title>
        <authorList>
            <person name="Scott K.M."/>
        </authorList>
    </citation>
    <scope>NUCLEOTIDE SEQUENCE [LARGE SCALE GENOMIC DNA]</scope>
    <source>
        <strain evidence="5 6">HH1</strain>
    </source>
</reference>
<comment type="similarity">
    <text evidence="3 4">Belongs to the bacterial glucokinase family.</text>
</comment>
<evidence type="ECO:0000256" key="4">
    <source>
        <dbReference type="RuleBase" id="RU004046"/>
    </source>
</evidence>
<keyword evidence="3" id="KW-0963">Cytoplasm</keyword>
<dbReference type="EC" id="2.7.1.2" evidence="3"/>
<dbReference type="Gene3D" id="3.30.420.40">
    <property type="match status" value="1"/>
</dbReference>
<comment type="catalytic activity">
    <reaction evidence="3">
        <text>D-glucose + ATP = D-glucose 6-phosphate + ADP + H(+)</text>
        <dbReference type="Rhea" id="RHEA:17825"/>
        <dbReference type="ChEBI" id="CHEBI:4167"/>
        <dbReference type="ChEBI" id="CHEBI:15378"/>
        <dbReference type="ChEBI" id="CHEBI:30616"/>
        <dbReference type="ChEBI" id="CHEBI:61548"/>
        <dbReference type="ChEBI" id="CHEBI:456216"/>
        <dbReference type="EC" id="2.7.1.2"/>
    </reaction>
</comment>
<dbReference type="Proteomes" id="UP001193680">
    <property type="component" value="Unassembled WGS sequence"/>
</dbReference>
<dbReference type="NCBIfam" id="TIGR00749">
    <property type="entry name" value="glk"/>
    <property type="match status" value="1"/>
</dbReference>
<dbReference type="RefSeq" id="WP_185978014.1">
    <property type="nucleotide sequence ID" value="NZ_JACBGI020000008.1"/>
</dbReference>
<dbReference type="Gene3D" id="3.40.367.20">
    <property type="match status" value="1"/>
</dbReference>
<name>A0ABS0BVL1_9GAMM</name>
<dbReference type="InterPro" id="IPR043129">
    <property type="entry name" value="ATPase_NBD"/>
</dbReference>
<evidence type="ECO:0000256" key="2">
    <source>
        <dbReference type="ARBA" id="ARBA00022777"/>
    </source>
</evidence>
<comment type="caution">
    <text evidence="5">The sequence shown here is derived from an EMBL/GenBank/DDBJ whole genome shotgun (WGS) entry which is preliminary data.</text>
</comment>
<evidence type="ECO:0000313" key="6">
    <source>
        <dbReference type="Proteomes" id="UP001193680"/>
    </source>
</evidence>
<dbReference type="HAMAP" id="MF_00524">
    <property type="entry name" value="Glucokinase"/>
    <property type="match status" value="1"/>
</dbReference>
<evidence type="ECO:0000256" key="3">
    <source>
        <dbReference type="HAMAP-Rule" id="MF_00524"/>
    </source>
</evidence>
<dbReference type="SUPFAM" id="SSF53067">
    <property type="entry name" value="Actin-like ATPase domain"/>
    <property type="match status" value="1"/>
</dbReference>
<dbReference type="CDD" id="cd24008">
    <property type="entry name" value="ASKHA_NBD_GLK"/>
    <property type="match status" value="1"/>
</dbReference>
<evidence type="ECO:0000313" key="5">
    <source>
        <dbReference type="EMBL" id="MBF6057867.1"/>
    </source>
</evidence>
<dbReference type="PANTHER" id="PTHR47363:SF1">
    <property type="entry name" value="GLUCOKINASE"/>
    <property type="match status" value="1"/>
</dbReference>
<comment type="subcellular location">
    <subcellularLocation>
        <location evidence="3">Cytoplasm</location>
    </subcellularLocation>
</comment>
<sequence length="326" mass="35319">MARILAGDVGGTKTVLAIYQTDGGQLQEIRKETFPSGQHSRFEDLLLEFLGGEDGLAAAVFGIAGPIKAQRCVTTNLPWIIDAAEISAELNIPKVHLLNDLESAAYGILRLDQFYELNPHADEKPGHIAVIAAGTGLGEAILFFDGREHHAMPTEGGHCEFAPQNAQEDQLLLFLRERFNGHVSMERILSGNGFGNLYDFLKSSGFAKETPELEAEMQQGDRNAVISIAALKQQDALCQEAMRLFCRIYGTEAGNLALKSLPLGGVYIAGGIAPKIRSALEAGEFMQGFLDKGRMKHAIEQIPVRIVDNPEAPLLGAAHFASKVIK</sequence>
<dbReference type="Pfam" id="PF02685">
    <property type="entry name" value="Glucokinase"/>
    <property type="match status" value="1"/>
</dbReference>
<keyword evidence="3" id="KW-0547">Nucleotide-binding</keyword>
<keyword evidence="6" id="KW-1185">Reference proteome</keyword>
<dbReference type="InterPro" id="IPR003836">
    <property type="entry name" value="Glucokinase"/>
</dbReference>
<keyword evidence="1 3" id="KW-0808">Transferase</keyword>
<protein>
    <recommendedName>
        <fullName evidence="3">Glucokinase</fullName>
        <ecNumber evidence="3">2.7.1.2</ecNumber>
    </recommendedName>
    <alternativeName>
        <fullName evidence="3">Glucose kinase</fullName>
    </alternativeName>
</protein>
<accession>A0ABS0BVL1</accession>
<proteinExistence type="inferred from homology"/>
<evidence type="ECO:0000256" key="1">
    <source>
        <dbReference type="ARBA" id="ARBA00022679"/>
    </source>
</evidence>
<gene>
    <name evidence="3 5" type="primary">glk</name>
    <name evidence="5" type="ORF">H8792_005880</name>
</gene>
<organism evidence="5 6">
    <name type="scientific">Thiomicrorhabdus heinhorstiae</name>
    <dbReference type="NCBI Taxonomy" id="2748010"/>
    <lineage>
        <taxon>Bacteria</taxon>
        <taxon>Pseudomonadati</taxon>
        <taxon>Pseudomonadota</taxon>
        <taxon>Gammaproteobacteria</taxon>
        <taxon>Thiotrichales</taxon>
        <taxon>Piscirickettsiaceae</taxon>
        <taxon>Thiomicrorhabdus</taxon>
    </lineage>
</organism>
<feature type="binding site" evidence="3">
    <location>
        <begin position="7"/>
        <end position="12"/>
    </location>
    <ligand>
        <name>ATP</name>
        <dbReference type="ChEBI" id="CHEBI:30616"/>
    </ligand>
</feature>
<dbReference type="PANTHER" id="PTHR47363">
    <property type="entry name" value="GLUCOKINASE"/>
    <property type="match status" value="1"/>
</dbReference>
<keyword evidence="3" id="KW-0067">ATP-binding</keyword>